<dbReference type="AlphaFoldDB" id="A0A5J4TYD4"/>
<protein>
    <submittedName>
        <fullName evidence="1">Uncharacterized protein</fullName>
    </submittedName>
</protein>
<dbReference type="Proteomes" id="UP000324800">
    <property type="component" value="Unassembled WGS sequence"/>
</dbReference>
<proteinExistence type="predicted"/>
<evidence type="ECO:0000313" key="2">
    <source>
        <dbReference type="Proteomes" id="UP000324800"/>
    </source>
</evidence>
<gene>
    <name evidence="1" type="ORF">EZS28_041189</name>
</gene>
<sequence length="216" mass="24480">MSKKGKNRLIPAGTQPVTYQEDMAQRGTMFNDGEEAGLNQVAKKEATVGLLGLTNKTMNRQAFGQYFGEDLRAEFFENAMMLNNEGKLITEKFIENSQRYDQNPNARLAEPSMQIGNLVQSSSFEDQPPTMLLMQEKLIEKQQQAIEKDLVQKENFGQIYDVGALDWGRMPVNDLFNRSQFQIQKTGYQMNADGSISAVVKKENTKITPEEKKPKI</sequence>
<organism evidence="1 2">
    <name type="scientific">Streblomastix strix</name>
    <dbReference type="NCBI Taxonomy" id="222440"/>
    <lineage>
        <taxon>Eukaryota</taxon>
        <taxon>Metamonada</taxon>
        <taxon>Preaxostyla</taxon>
        <taxon>Oxymonadida</taxon>
        <taxon>Streblomastigidae</taxon>
        <taxon>Streblomastix</taxon>
    </lineage>
</organism>
<evidence type="ECO:0000313" key="1">
    <source>
        <dbReference type="EMBL" id="KAA6363284.1"/>
    </source>
</evidence>
<reference evidence="1 2" key="1">
    <citation type="submission" date="2019-03" db="EMBL/GenBank/DDBJ databases">
        <title>Single cell metagenomics reveals metabolic interactions within the superorganism composed of flagellate Streblomastix strix and complex community of Bacteroidetes bacteria on its surface.</title>
        <authorList>
            <person name="Treitli S.C."/>
            <person name="Kolisko M."/>
            <person name="Husnik F."/>
            <person name="Keeling P."/>
            <person name="Hampl V."/>
        </authorList>
    </citation>
    <scope>NUCLEOTIDE SEQUENCE [LARGE SCALE GENOMIC DNA]</scope>
    <source>
        <strain evidence="1">ST1C</strain>
    </source>
</reference>
<dbReference type="EMBL" id="SNRW01023119">
    <property type="protein sequence ID" value="KAA6363284.1"/>
    <property type="molecule type" value="Genomic_DNA"/>
</dbReference>
<feature type="non-terminal residue" evidence="1">
    <location>
        <position position="216"/>
    </location>
</feature>
<name>A0A5J4TYD4_9EUKA</name>
<accession>A0A5J4TYD4</accession>
<comment type="caution">
    <text evidence="1">The sequence shown here is derived from an EMBL/GenBank/DDBJ whole genome shotgun (WGS) entry which is preliminary data.</text>
</comment>